<dbReference type="PATRIC" id="fig|1163745.3.peg.1597"/>
<dbReference type="InterPro" id="IPR003688">
    <property type="entry name" value="TraG/VirD4"/>
</dbReference>
<dbReference type="Gene3D" id="3.40.50.300">
    <property type="entry name" value="P-loop containing nucleotide triphosphate hydrolases"/>
    <property type="match status" value="1"/>
</dbReference>
<reference evidence="7 8" key="1">
    <citation type="journal article" date="2013" name="PLoS ONE">
        <title>Sequence Divergence and Conservation in Genomes ofHelicobacter cetorum Strains from a Dolphin and a Whale.</title>
        <authorList>
            <person name="Kersulyte D."/>
            <person name="Rossi M."/>
            <person name="Berg D.E."/>
        </authorList>
    </citation>
    <scope>NUCLEOTIDE SEQUENCE [LARGE SCALE GENOMIC DNA]</scope>
    <source>
        <strain evidence="7 8">MIT 99-5656</strain>
    </source>
</reference>
<evidence type="ECO:0000256" key="5">
    <source>
        <dbReference type="ARBA" id="ARBA00022989"/>
    </source>
</evidence>
<dbReference type="KEGG" id="hcm:HCD_07585"/>
<evidence type="ECO:0000256" key="2">
    <source>
        <dbReference type="ARBA" id="ARBA00008806"/>
    </source>
</evidence>
<keyword evidence="4" id="KW-0812">Transmembrane</keyword>
<name>I0EU85_HELCM</name>
<dbReference type="SUPFAM" id="SSF52540">
    <property type="entry name" value="P-loop containing nucleoside triphosphate hydrolases"/>
    <property type="match status" value="1"/>
</dbReference>
<comment type="similarity">
    <text evidence="2">Belongs to the VirD4/TraG family.</text>
</comment>
<dbReference type="EMBL" id="CP003481">
    <property type="protein sequence ID" value="AFI06504.1"/>
    <property type="molecule type" value="Genomic_DNA"/>
</dbReference>
<dbReference type="Pfam" id="PF02534">
    <property type="entry name" value="T4SS-DNA_transf"/>
    <property type="match status" value="2"/>
</dbReference>
<keyword evidence="3" id="KW-1003">Cell membrane</keyword>
<dbReference type="CDD" id="cd01127">
    <property type="entry name" value="TrwB_TraG_TraD_VirD4"/>
    <property type="match status" value="2"/>
</dbReference>
<organism evidence="7 8">
    <name type="scientific">Helicobacter cetorum (strain ATCC BAA-540 / CCUG 52418 / MIT 99-5656)</name>
    <dbReference type="NCBI Taxonomy" id="1163745"/>
    <lineage>
        <taxon>Bacteria</taxon>
        <taxon>Pseudomonadati</taxon>
        <taxon>Campylobacterota</taxon>
        <taxon>Epsilonproteobacteria</taxon>
        <taxon>Campylobacterales</taxon>
        <taxon>Helicobacteraceae</taxon>
        <taxon>Helicobacter</taxon>
    </lineage>
</organism>
<dbReference type="STRING" id="1163745.HCD_07585"/>
<protein>
    <submittedName>
        <fullName evidence="7">VirD4 coupling protein</fullName>
    </submittedName>
</protein>
<evidence type="ECO:0000256" key="1">
    <source>
        <dbReference type="ARBA" id="ARBA00004651"/>
    </source>
</evidence>
<dbReference type="OrthoDB" id="9759295at2"/>
<evidence type="ECO:0000256" key="4">
    <source>
        <dbReference type="ARBA" id="ARBA00022692"/>
    </source>
</evidence>
<dbReference type="PANTHER" id="PTHR37937">
    <property type="entry name" value="CONJUGATIVE TRANSFER: DNA TRANSPORT"/>
    <property type="match status" value="1"/>
</dbReference>
<dbReference type="AlphaFoldDB" id="I0EU85"/>
<proteinExistence type="inferred from homology"/>
<dbReference type="eggNOG" id="COG3505">
    <property type="taxonomic scope" value="Bacteria"/>
</dbReference>
<comment type="subcellular location">
    <subcellularLocation>
        <location evidence="1">Cell membrane</location>
        <topology evidence="1">Multi-pass membrane protein</topology>
    </subcellularLocation>
</comment>
<evidence type="ECO:0000313" key="7">
    <source>
        <dbReference type="EMBL" id="AFI06504.1"/>
    </source>
</evidence>
<evidence type="ECO:0000256" key="3">
    <source>
        <dbReference type="ARBA" id="ARBA00022475"/>
    </source>
</evidence>
<sequence length="582" mass="66790">MKLKNALKKSSNILYQGFNKSFKGIQAFHNGYYKNLSQALCGILTLGVSVEHPMDLNFKQGVVVGLHNNKPVYYDTPLSTLIIAPPGSGKTAAVAIPNLLTLKSSVVVLDIKGELCDLTAGYRQQVLGNEIYIFNPLGDDNSLKFNPFDKRIVEKLDFNRKRRLVDEVGNTIFSGDGKENDPYWRKQARNLFVFYALYDLCVKQESFLFDLAFAPIQNFVPLIHPKSPYYKELYIHKVDQDGNFILDENNEPILERDSNGNPILNTQANAENLWYRQVSEQVYLDVNDPRNYDGTVNRLEKDKKGNVIIKEGMLDPVIRTWANKWSISNEKEFASIMSVYSEFMQVFTSYQVKSATDNMSFEYEDLRRKNISLYIKIAQTDIDTLAPLIRVLLESIGKNLLLRESKKFNERVYLILDEFVRFGKLPFLLEMPALSRSYGVVIMFITQSNALIEKYYGKEDARIVNSTVAYKIVFKMDDLDYAKQLSEEIGKYTREKRNRSTEKNQVIFGGTSSYSEEGYELVSAQDIMNINKDEVIILVSGHKATPLKLKANYYFKNKRLPKCLNIPLKPNEEAFKGLRKVN</sequence>
<dbReference type="GO" id="GO:0005886">
    <property type="term" value="C:plasma membrane"/>
    <property type="evidence" value="ECO:0007669"/>
    <property type="project" value="UniProtKB-SubCell"/>
</dbReference>
<keyword evidence="5" id="KW-1133">Transmembrane helix</keyword>
<dbReference type="InterPro" id="IPR051539">
    <property type="entry name" value="T4SS-coupling_protein"/>
</dbReference>
<dbReference type="Proteomes" id="UP000005013">
    <property type="component" value="Chromosome"/>
</dbReference>
<evidence type="ECO:0000256" key="6">
    <source>
        <dbReference type="ARBA" id="ARBA00023136"/>
    </source>
</evidence>
<evidence type="ECO:0000313" key="8">
    <source>
        <dbReference type="Proteomes" id="UP000005013"/>
    </source>
</evidence>
<dbReference type="InterPro" id="IPR027417">
    <property type="entry name" value="P-loop_NTPase"/>
</dbReference>
<dbReference type="HOGENOM" id="CLU_019446_2_0_7"/>
<accession>I0EU85</accession>
<keyword evidence="6" id="KW-0472">Membrane</keyword>
<keyword evidence="8" id="KW-1185">Reference proteome</keyword>
<dbReference type="PANTHER" id="PTHR37937:SF1">
    <property type="entry name" value="CONJUGATIVE TRANSFER: DNA TRANSPORT"/>
    <property type="match status" value="1"/>
</dbReference>
<gene>
    <name evidence="7" type="ordered locus">HCD_07585</name>
</gene>